<protein>
    <recommendedName>
        <fullName evidence="5">DUF2567 domain-containing protein</fullName>
    </recommendedName>
</protein>
<evidence type="ECO:0000256" key="2">
    <source>
        <dbReference type="SAM" id="Phobius"/>
    </source>
</evidence>
<feature type="transmembrane region" description="Helical" evidence="2">
    <location>
        <begin position="122"/>
        <end position="142"/>
    </location>
</feature>
<keyword evidence="2" id="KW-0472">Membrane</keyword>
<evidence type="ECO:0000313" key="4">
    <source>
        <dbReference type="Proteomes" id="UP000475545"/>
    </source>
</evidence>
<dbReference type="EMBL" id="WMBR01000002">
    <property type="protein sequence ID" value="MXP21941.1"/>
    <property type="molecule type" value="Genomic_DNA"/>
</dbReference>
<name>A0A6L7GS37_9ACTN</name>
<keyword evidence="2" id="KW-1133">Transmembrane helix</keyword>
<keyword evidence="2" id="KW-0812">Transmembrane</keyword>
<dbReference type="Proteomes" id="UP000475545">
    <property type="component" value="Unassembled WGS sequence"/>
</dbReference>
<gene>
    <name evidence="3" type="ORF">GIY30_11330</name>
</gene>
<comment type="caution">
    <text evidence="3">The sequence shown here is derived from an EMBL/GenBank/DDBJ whole genome shotgun (WGS) entry which is preliminary data.</text>
</comment>
<evidence type="ECO:0000313" key="3">
    <source>
        <dbReference type="EMBL" id="MXP21941.1"/>
    </source>
</evidence>
<feature type="region of interest" description="Disordered" evidence="1">
    <location>
        <begin position="1"/>
        <end position="23"/>
    </location>
</feature>
<reference evidence="3 4" key="1">
    <citation type="submission" date="2019-11" db="EMBL/GenBank/DDBJ databases">
        <title>Gordonia sp. nov., a novel actinobacterium isolated from mangrove soil in Hainan.</title>
        <authorList>
            <person name="Huang X."/>
            <person name="Xie Y."/>
            <person name="Chu X."/>
            <person name="Xiao K."/>
        </authorList>
    </citation>
    <scope>NUCLEOTIDE SEQUENCE [LARGE SCALE GENOMIC DNA]</scope>
    <source>
        <strain evidence="3 4">HNM0687</strain>
    </source>
</reference>
<proteinExistence type="predicted"/>
<feature type="transmembrane region" description="Helical" evidence="2">
    <location>
        <begin position="35"/>
        <end position="61"/>
    </location>
</feature>
<feature type="transmembrane region" description="Helical" evidence="2">
    <location>
        <begin position="90"/>
        <end position="110"/>
    </location>
</feature>
<evidence type="ECO:0008006" key="5">
    <source>
        <dbReference type="Google" id="ProtNLM"/>
    </source>
</evidence>
<feature type="transmembrane region" description="Helical" evidence="2">
    <location>
        <begin position="162"/>
        <end position="181"/>
    </location>
</feature>
<evidence type="ECO:0000256" key="1">
    <source>
        <dbReference type="SAM" id="MobiDB-lite"/>
    </source>
</evidence>
<dbReference type="RefSeq" id="WP_160902065.1">
    <property type="nucleotide sequence ID" value="NZ_CP102850.1"/>
</dbReference>
<sequence length="183" mass="18381">MLNEPSDGSAGHDPPPRPRVQITPMRVDDPVRGRGTLVAVGLWAAAIVLIAATSVLVALHLDEIRVVLSLDLAREEPGATADEVVRAVNIAFGVGAVLVGVVVVAATYGCTRLWQGAGSGRGWLVVALIAAVAATVGEAIVVGPSSAAVVEAGLPVVFQWPVPAAGAAIGAVATVIAYVSADT</sequence>
<organism evidence="3 4">
    <name type="scientific">Gordonia mangrovi</name>
    <dbReference type="NCBI Taxonomy" id="2665643"/>
    <lineage>
        <taxon>Bacteria</taxon>
        <taxon>Bacillati</taxon>
        <taxon>Actinomycetota</taxon>
        <taxon>Actinomycetes</taxon>
        <taxon>Mycobacteriales</taxon>
        <taxon>Gordoniaceae</taxon>
        <taxon>Gordonia</taxon>
    </lineage>
</organism>
<dbReference type="AlphaFoldDB" id="A0A6L7GS37"/>
<accession>A0A6L7GS37</accession>
<keyword evidence="4" id="KW-1185">Reference proteome</keyword>